<name>A0A4Y7TD94_COPMI</name>
<feature type="compositionally biased region" description="Polar residues" evidence="1">
    <location>
        <begin position="55"/>
        <end position="64"/>
    </location>
</feature>
<organism evidence="2 3">
    <name type="scientific">Coprinellus micaceus</name>
    <name type="common">Glistening ink-cap mushroom</name>
    <name type="synonym">Coprinus micaceus</name>
    <dbReference type="NCBI Taxonomy" id="71717"/>
    <lineage>
        <taxon>Eukaryota</taxon>
        <taxon>Fungi</taxon>
        <taxon>Dikarya</taxon>
        <taxon>Basidiomycota</taxon>
        <taxon>Agaricomycotina</taxon>
        <taxon>Agaricomycetes</taxon>
        <taxon>Agaricomycetidae</taxon>
        <taxon>Agaricales</taxon>
        <taxon>Agaricineae</taxon>
        <taxon>Psathyrellaceae</taxon>
        <taxon>Coprinellus</taxon>
    </lineage>
</organism>
<keyword evidence="3" id="KW-1185">Reference proteome</keyword>
<comment type="caution">
    <text evidence="2">The sequence shown here is derived from an EMBL/GenBank/DDBJ whole genome shotgun (WGS) entry which is preliminary data.</text>
</comment>
<evidence type="ECO:0000256" key="1">
    <source>
        <dbReference type="SAM" id="MobiDB-lite"/>
    </source>
</evidence>
<evidence type="ECO:0000313" key="2">
    <source>
        <dbReference type="EMBL" id="TEB32137.1"/>
    </source>
</evidence>
<accession>A0A4Y7TD94</accession>
<evidence type="ECO:0000313" key="3">
    <source>
        <dbReference type="Proteomes" id="UP000298030"/>
    </source>
</evidence>
<sequence length="98" mass="10395">MAVTSMNSAFERIDTCFSSSFEPGTAVGSLTGSKSASMDGTVFGQPFTEDRVASMSVQRDSGVSGQDAGPTRSVGSRARPLIGRHFFALPDLIKSRWT</sequence>
<feature type="region of interest" description="Disordered" evidence="1">
    <location>
        <begin position="54"/>
        <end position="76"/>
    </location>
</feature>
<dbReference type="Proteomes" id="UP000298030">
    <property type="component" value="Unassembled WGS sequence"/>
</dbReference>
<reference evidence="2 3" key="1">
    <citation type="journal article" date="2019" name="Nat. Ecol. Evol.">
        <title>Megaphylogeny resolves global patterns of mushroom evolution.</title>
        <authorList>
            <person name="Varga T."/>
            <person name="Krizsan K."/>
            <person name="Foldi C."/>
            <person name="Dima B."/>
            <person name="Sanchez-Garcia M."/>
            <person name="Sanchez-Ramirez S."/>
            <person name="Szollosi G.J."/>
            <person name="Szarkandi J.G."/>
            <person name="Papp V."/>
            <person name="Albert L."/>
            <person name="Andreopoulos W."/>
            <person name="Angelini C."/>
            <person name="Antonin V."/>
            <person name="Barry K.W."/>
            <person name="Bougher N.L."/>
            <person name="Buchanan P."/>
            <person name="Buyck B."/>
            <person name="Bense V."/>
            <person name="Catcheside P."/>
            <person name="Chovatia M."/>
            <person name="Cooper J."/>
            <person name="Damon W."/>
            <person name="Desjardin D."/>
            <person name="Finy P."/>
            <person name="Geml J."/>
            <person name="Haridas S."/>
            <person name="Hughes K."/>
            <person name="Justo A."/>
            <person name="Karasinski D."/>
            <person name="Kautmanova I."/>
            <person name="Kiss B."/>
            <person name="Kocsube S."/>
            <person name="Kotiranta H."/>
            <person name="LaButti K.M."/>
            <person name="Lechner B.E."/>
            <person name="Liimatainen K."/>
            <person name="Lipzen A."/>
            <person name="Lukacs Z."/>
            <person name="Mihaltcheva S."/>
            <person name="Morgado L.N."/>
            <person name="Niskanen T."/>
            <person name="Noordeloos M.E."/>
            <person name="Ohm R.A."/>
            <person name="Ortiz-Santana B."/>
            <person name="Ovrebo C."/>
            <person name="Racz N."/>
            <person name="Riley R."/>
            <person name="Savchenko A."/>
            <person name="Shiryaev A."/>
            <person name="Soop K."/>
            <person name="Spirin V."/>
            <person name="Szebenyi C."/>
            <person name="Tomsovsky M."/>
            <person name="Tulloss R.E."/>
            <person name="Uehling J."/>
            <person name="Grigoriev I.V."/>
            <person name="Vagvolgyi C."/>
            <person name="Papp T."/>
            <person name="Martin F.M."/>
            <person name="Miettinen O."/>
            <person name="Hibbett D.S."/>
            <person name="Nagy L.G."/>
        </authorList>
    </citation>
    <scope>NUCLEOTIDE SEQUENCE [LARGE SCALE GENOMIC DNA]</scope>
    <source>
        <strain evidence="2 3">FP101781</strain>
    </source>
</reference>
<gene>
    <name evidence="2" type="ORF">FA13DRAFT_1731875</name>
</gene>
<dbReference type="AlphaFoldDB" id="A0A4Y7TD94"/>
<dbReference type="EMBL" id="QPFP01000016">
    <property type="protein sequence ID" value="TEB32137.1"/>
    <property type="molecule type" value="Genomic_DNA"/>
</dbReference>
<proteinExistence type="predicted"/>
<protein>
    <submittedName>
        <fullName evidence="2">Uncharacterized protein</fullName>
    </submittedName>
</protein>